<feature type="region of interest" description="Disordered" evidence="1">
    <location>
        <begin position="1"/>
        <end position="29"/>
    </location>
</feature>
<organism evidence="2 3">
    <name type="scientific">Puccinia coronata f. sp. avenae</name>
    <dbReference type="NCBI Taxonomy" id="200324"/>
    <lineage>
        <taxon>Eukaryota</taxon>
        <taxon>Fungi</taxon>
        <taxon>Dikarya</taxon>
        <taxon>Basidiomycota</taxon>
        <taxon>Pucciniomycotina</taxon>
        <taxon>Pucciniomycetes</taxon>
        <taxon>Pucciniales</taxon>
        <taxon>Pucciniaceae</taxon>
        <taxon>Puccinia</taxon>
    </lineage>
</organism>
<name>A0A2N5VN52_9BASI</name>
<gene>
    <name evidence="2" type="ORF">PCASD_00269</name>
</gene>
<protein>
    <submittedName>
        <fullName evidence="2">Uncharacterized protein</fullName>
    </submittedName>
</protein>
<evidence type="ECO:0000256" key="1">
    <source>
        <dbReference type="SAM" id="MobiDB-lite"/>
    </source>
</evidence>
<dbReference type="Proteomes" id="UP000235392">
    <property type="component" value="Unassembled WGS sequence"/>
</dbReference>
<comment type="caution">
    <text evidence="2">The sequence shown here is derived from an EMBL/GenBank/DDBJ whole genome shotgun (WGS) entry which is preliminary data.</text>
</comment>
<evidence type="ECO:0000313" key="3">
    <source>
        <dbReference type="Proteomes" id="UP000235392"/>
    </source>
</evidence>
<dbReference type="EMBL" id="PGCI01000005">
    <property type="protein sequence ID" value="PLW51397.1"/>
    <property type="molecule type" value="Genomic_DNA"/>
</dbReference>
<reference evidence="2 3" key="1">
    <citation type="submission" date="2017-11" db="EMBL/GenBank/DDBJ databases">
        <title>De novo assembly and phasing of dikaryotic genomes from two isolates of Puccinia coronata f. sp. avenae, the causal agent of oat crown rust.</title>
        <authorList>
            <person name="Miller M.E."/>
            <person name="Zhang Y."/>
            <person name="Omidvar V."/>
            <person name="Sperschneider J."/>
            <person name="Schwessinger B."/>
            <person name="Raley C."/>
            <person name="Palmer J.M."/>
            <person name="Garnica D."/>
            <person name="Upadhyaya N."/>
            <person name="Rathjen J."/>
            <person name="Taylor J.M."/>
            <person name="Park R.F."/>
            <person name="Dodds P.N."/>
            <person name="Hirsch C.D."/>
            <person name="Kianian S.F."/>
            <person name="Figueroa M."/>
        </authorList>
    </citation>
    <scope>NUCLEOTIDE SEQUENCE [LARGE SCALE GENOMIC DNA]</scope>
    <source>
        <strain evidence="2">12SD80</strain>
    </source>
</reference>
<proteinExistence type="predicted"/>
<sequence length="171" mass="18686">MGRVSRKSARPLDAFARKRPADASRAPAGRNLASSGRFVLQASVGRSMKASSGRYLTEAPVGRYHKASNRRFHIKTPTGRFQKASSGHFLGRAASGHAVDLQYRSHRPAFIRRQRVIAVIALHFVGQPSTGCFLDASRTVPTGRSSAVLLEVDRETVPRPQNSGESSHRPE</sequence>
<dbReference type="AlphaFoldDB" id="A0A2N5VN52"/>
<accession>A0A2N5VN52</accession>
<evidence type="ECO:0000313" key="2">
    <source>
        <dbReference type="EMBL" id="PLW51397.1"/>
    </source>
</evidence>